<dbReference type="RefSeq" id="XP_069231003.1">
    <property type="nucleotide sequence ID" value="XM_069371992.1"/>
</dbReference>
<dbReference type="Pfam" id="PF00067">
    <property type="entry name" value="p450"/>
    <property type="match status" value="1"/>
</dbReference>
<dbReference type="Proteomes" id="UP000803884">
    <property type="component" value="Unassembled WGS sequence"/>
</dbReference>
<keyword evidence="7" id="KW-0732">Signal</keyword>
<keyword evidence="5" id="KW-0503">Monooxygenase</keyword>
<sequence>MAFLLLFPLLCSIAIATYAFCSVGRREKHLPPGPPTLPVLGNIHQIPKKGAHFQFTEWAKQYGGLYTLKLGTGTAAVITDRRLIKQLVDKKSALYSERPKSYVADLIAGGDHILLMKYSQQWRSTRKLLHTSLMEKVVDEQHLPLQEAEARQMTRDYLVKPEDHMLHPKRFSNSVTMSIVWGIRTPTPQTPHMESLYSLMEIWSKVMETGATPPVDIYGFLNYLPQGVFLNWRDRATHVQRSMNSLYSSFLAGIRGRRSRAGSRGSLMDKVLDQVESEKPSPGMTYSDHELWFLGGTLTEGGSDTSASIITAFVQAMVANPALQRKAQAQIDSIIAADRSPTWADYSSLPYVAQIVKETMRWRPVTPLAFPHALTQDDWVDGYFLPKGTTVIINAWGMQHDATRFKNPNIFDPDHFEGCTKLAPELANGAWEERDHYGYGAGRRLCPGIHLAERNLFLAMAKLLWAFEMLPEIDEGGKEVPLDTDPRTAYSEGFLVCARDFPATFKIRGQDREETVLREFGETEKVFAKYEE</sequence>
<dbReference type="InterPro" id="IPR036396">
    <property type="entry name" value="Cyt_P450_sf"/>
</dbReference>
<proteinExistence type="inferred from homology"/>
<dbReference type="InterPro" id="IPR002401">
    <property type="entry name" value="Cyt_P450_E_grp-I"/>
</dbReference>
<evidence type="ECO:0000313" key="8">
    <source>
        <dbReference type="EMBL" id="KAL1587898.1"/>
    </source>
</evidence>
<reference evidence="8 9" key="1">
    <citation type="journal article" date="2020" name="Microbiol. Resour. Announc.">
        <title>Draft Genome Sequence of a Cladosporium Species Isolated from the Mesophotic Ascidian Didemnum maculosum.</title>
        <authorList>
            <person name="Gioti A."/>
            <person name="Siaperas R."/>
            <person name="Nikolaivits E."/>
            <person name="Le Goff G."/>
            <person name="Ouazzani J."/>
            <person name="Kotoulas G."/>
            <person name="Topakas E."/>
        </authorList>
    </citation>
    <scope>NUCLEOTIDE SEQUENCE [LARGE SCALE GENOMIC DNA]</scope>
    <source>
        <strain evidence="8 9">TM138-S3</strain>
    </source>
</reference>
<keyword evidence="2 6" id="KW-0479">Metal-binding</keyword>
<dbReference type="CDD" id="cd11065">
    <property type="entry name" value="CYP64-like"/>
    <property type="match status" value="1"/>
</dbReference>
<evidence type="ECO:0000256" key="2">
    <source>
        <dbReference type="ARBA" id="ARBA00022723"/>
    </source>
</evidence>
<organism evidence="8 9">
    <name type="scientific">Cladosporium halotolerans</name>
    <dbReference type="NCBI Taxonomy" id="1052096"/>
    <lineage>
        <taxon>Eukaryota</taxon>
        <taxon>Fungi</taxon>
        <taxon>Dikarya</taxon>
        <taxon>Ascomycota</taxon>
        <taxon>Pezizomycotina</taxon>
        <taxon>Dothideomycetes</taxon>
        <taxon>Dothideomycetidae</taxon>
        <taxon>Cladosporiales</taxon>
        <taxon>Cladosporiaceae</taxon>
        <taxon>Cladosporium</taxon>
    </lineage>
</organism>
<dbReference type="PRINTS" id="PR00385">
    <property type="entry name" value="P450"/>
</dbReference>
<name>A0AB34KX64_9PEZI</name>
<dbReference type="PRINTS" id="PR00463">
    <property type="entry name" value="EP450I"/>
</dbReference>
<comment type="caution">
    <text evidence="8">The sequence shown here is derived from an EMBL/GenBank/DDBJ whole genome shotgun (WGS) entry which is preliminary data.</text>
</comment>
<dbReference type="InterPro" id="IPR001128">
    <property type="entry name" value="Cyt_P450"/>
</dbReference>
<evidence type="ECO:0000256" key="3">
    <source>
        <dbReference type="ARBA" id="ARBA00023002"/>
    </source>
</evidence>
<dbReference type="SUPFAM" id="SSF48264">
    <property type="entry name" value="Cytochrome P450"/>
    <property type="match status" value="1"/>
</dbReference>
<dbReference type="GO" id="GO:0020037">
    <property type="term" value="F:heme binding"/>
    <property type="evidence" value="ECO:0007669"/>
    <property type="project" value="InterPro"/>
</dbReference>
<evidence type="ECO:0000256" key="4">
    <source>
        <dbReference type="ARBA" id="ARBA00023004"/>
    </source>
</evidence>
<accession>A0AB34KX64</accession>
<dbReference type="GO" id="GO:0005506">
    <property type="term" value="F:iron ion binding"/>
    <property type="evidence" value="ECO:0007669"/>
    <property type="project" value="InterPro"/>
</dbReference>
<gene>
    <name evidence="8" type="ORF">WHR41_03386</name>
</gene>
<evidence type="ECO:0000256" key="1">
    <source>
        <dbReference type="ARBA" id="ARBA00010617"/>
    </source>
</evidence>
<dbReference type="InterPro" id="IPR050364">
    <property type="entry name" value="Cytochrome_P450_fung"/>
</dbReference>
<dbReference type="PANTHER" id="PTHR46300:SF2">
    <property type="entry name" value="CYTOCHROME P450 MONOOXYGENASE ALNH-RELATED"/>
    <property type="match status" value="1"/>
</dbReference>
<evidence type="ECO:0000256" key="6">
    <source>
        <dbReference type="PIRSR" id="PIRSR602401-1"/>
    </source>
</evidence>
<keyword evidence="3" id="KW-0560">Oxidoreductase</keyword>
<evidence type="ECO:0000256" key="5">
    <source>
        <dbReference type="ARBA" id="ARBA00023033"/>
    </source>
</evidence>
<dbReference type="EMBL" id="JAAQHG020000008">
    <property type="protein sequence ID" value="KAL1587898.1"/>
    <property type="molecule type" value="Genomic_DNA"/>
</dbReference>
<comment type="cofactor">
    <cofactor evidence="6">
        <name>heme</name>
        <dbReference type="ChEBI" id="CHEBI:30413"/>
    </cofactor>
</comment>
<dbReference type="PANTHER" id="PTHR46300">
    <property type="entry name" value="P450, PUTATIVE (EUROFUNG)-RELATED-RELATED"/>
    <property type="match status" value="1"/>
</dbReference>
<feature type="binding site" description="axial binding residue" evidence="6">
    <location>
        <position position="446"/>
    </location>
    <ligand>
        <name>heme</name>
        <dbReference type="ChEBI" id="CHEBI:30413"/>
    </ligand>
    <ligandPart>
        <name>Fe</name>
        <dbReference type="ChEBI" id="CHEBI:18248"/>
    </ligandPart>
</feature>
<keyword evidence="6" id="KW-0349">Heme</keyword>
<dbReference type="GO" id="GO:0004497">
    <property type="term" value="F:monooxygenase activity"/>
    <property type="evidence" value="ECO:0007669"/>
    <property type="project" value="UniProtKB-KW"/>
</dbReference>
<dbReference type="GeneID" id="96004830"/>
<feature type="signal peptide" evidence="7">
    <location>
        <begin position="1"/>
        <end position="19"/>
    </location>
</feature>
<dbReference type="AlphaFoldDB" id="A0AB34KX64"/>
<evidence type="ECO:0000256" key="7">
    <source>
        <dbReference type="SAM" id="SignalP"/>
    </source>
</evidence>
<dbReference type="GO" id="GO:0016705">
    <property type="term" value="F:oxidoreductase activity, acting on paired donors, with incorporation or reduction of molecular oxygen"/>
    <property type="evidence" value="ECO:0007669"/>
    <property type="project" value="InterPro"/>
</dbReference>
<keyword evidence="4 6" id="KW-0408">Iron</keyword>
<evidence type="ECO:0008006" key="10">
    <source>
        <dbReference type="Google" id="ProtNLM"/>
    </source>
</evidence>
<comment type="similarity">
    <text evidence="1">Belongs to the cytochrome P450 family.</text>
</comment>
<protein>
    <recommendedName>
        <fullName evidence="10">Cytochrome P450</fullName>
    </recommendedName>
</protein>
<dbReference type="Gene3D" id="1.10.630.10">
    <property type="entry name" value="Cytochrome P450"/>
    <property type="match status" value="1"/>
</dbReference>
<evidence type="ECO:0000313" key="9">
    <source>
        <dbReference type="Proteomes" id="UP000803884"/>
    </source>
</evidence>
<feature type="chain" id="PRO_5044279170" description="Cytochrome P450" evidence="7">
    <location>
        <begin position="20"/>
        <end position="532"/>
    </location>
</feature>
<keyword evidence="9" id="KW-1185">Reference proteome</keyword>